<organism evidence="2 3">
    <name type="scientific">Microthlaspi erraticum</name>
    <dbReference type="NCBI Taxonomy" id="1685480"/>
    <lineage>
        <taxon>Eukaryota</taxon>
        <taxon>Viridiplantae</taxon>
        <taxon>Streptophyta</taxon>
        <taxon>Embryophyta</taxon>
        <taxon>Tracheophyta</taxon>
        <taxon>Spermatophyta</taxon>
        <taxon>Magnoliopsida</taxon>
        <taxon>eudicotyledons</taxon>
        <taxon>Gunneridae</taxon>
        <taxon>Pentapetalae</taxon>
        <taxon>rosids</taxon>
        <taxon>malvids</taxon>
        <taxon>Brassicales</taxon>
        <taxon>Brassicaceae</taxon>
        <taxon>Coluteocarpeae</taxon>
        <taxon>Microthlaspi</taxon>
    </lineage>
</organism>
<reference evidence="2" key="1">
    <citation type="submission" date="2020-01" db="EMBL/GenBank/DDBJ databases">
        <authorList>
            <person name="Mishra B."/>
        </authorList>
    </citation>
    <scope>NUCLEOTIDE SEQUENCE [LARGE SCALE GENOMIC DNA]</scope>
</reference>
<feature type="region of interest" description="Disordered" evidence="1">
    <location>
        <begin position="29"/>
        <end position="57"/>
    </location>
</feature>
<dbReference type="OrthoDB" id="1135564at2759"/>
<proteinExistence type="predicted"/>
<evidence type="ECO:0000313" key="3">
    <source>
        <dbReference type="Proteomes" id="UP000467841"/>
    </source>
</evidence>
<sequence>MNKRFDMQNGYGPYAGHFGDDFEYESWGRSHGFRQPTPSAPQGYHHHDFSAQSPSHVPFTQDNELKSMLQQLLQGQADCAFEINQPLDQMSTIFDAWESPQEYASQDYHHHGFSTQDSSHDPSDQDNELKSMLQQLLKGQDDYALEMNQQMDPLISKLDAWVSPQENTESIASTSRPEDTLPTQQDMDPKECYNEWSVDNTIQEEQEDAYDTVEPEFELELEHLFLEVDDAYTSPKIQHTSLNVDIEELKERGEQKFSEMRVVNNEKREAPFEKKEYLYVPPPYEPYFLFAGLISPNEVSLEDPMKLSFEAIRMKEFRGWFYDEYDPGDSRLQ</sequence>
<keyword evidence="3" id="KW-1185">Reference proteome</keyword>
<dbReference type="Proteomes" id="UP000467841">
    <property type="component" value="Unassembled WGS sequence"/>
</dbReference>
<dbReference type="AlphaFoldDB" id="A0A6D2KPT3"/>
<accession>A0A6D2KPT3</accession>
<dbReference type="EMBL" id="CACVBM020001573">
    <property type="protein sequence ID" value="CAA7054363.1"/>
    <property type="molecule type" value="Genomic_DNA"/>
</dbReference>
<evidence type="ECO:0000313" key="2">
    <source>
        <dbReference type="EMBL" id="CAA7054363.1"/>
    </source>
</evidence>
<gene>
    <name evidence="2" type="ORF">MERR_LOCUS41599</name>
</gene>
<protein>
    <submittedName>
        <fullName evidence="2">Uncharacterized protein</fullName>
    </submittedName>
</protein>
<feature type="compositionally biased region" description="Polar residues" evidence="1">
    <location>
        <begin position="165"/>
        <end position="186"/>
    </location>
</feature>
<evidence type="ECO:0000256" key="1">
    <source>
        <dbReference type="SAM" id="MobiDB-lite"/>
    </source>
</evidence>
<name>A0A6D2KPT3_9BRAS</name>
<feature type="region of interest" description="Disordered" evidence="1">
    <location>
        <begin position="165"/>
        <end position="189"/>
    </location>
</feature>
<comment type="caution">
    <text evidence="2">The sequence shown here is derived from an EMBL/GenBank/DDBJ whole genome shotgun (WGS) entry which is preliminary data.</text>
</comment>